<name>A0A934PXA2_9SPHI</name>
<protein>
    <submittedName>
        <fullName evidence="2">Uncharacterized protein</fullName>
    </submittedName>
</protein>
<dbReference type="RefSeq" id="WP_200067269.1">
    <property type="nucleotide sequence ID" value="NZ_JAEHFW010000003.1"/>
</dbReference>
<dbReference type="AlphaFoldDB" id="A0A934PXA2"/>
<gene>
    <name evidence="2" type="ORF">I5M19_15495</name>
</gene>
<dbReference type="EMBL" id="JAEHFW010000003">
    <property type="protein sequence ID" value="MBK0380728.1"/>
    <property type="molecule type" value="Genomic_DNA"/>
</dbReference>
<evidence type="ECO:0000256" key="1">
    <source>
        <dbReference type="SAM" id="Phobius"/>
    </source>
</evidence>
<comment type="caution">
    <text evidence="2">The sequence shown here is derived from an EMBL/GenBank/DDBJ whole genome shotgun (WGS) entry which is preliminary data.</text>
</comment>
<accession>A0A934PXA2</accession>
<evidence type="ECO:0000313" key="3">
    <source>
        <dbReference type="Proteomes" id="UP000613193"/>
    </source>
</evidence>
<sequence length="403" mass="46147">MAVTERKPAEIVYLPLEIAMEEPDLTIFSNLYREAYTRCFGQLLTQPLTETEGKLFYQQILDQTGLTIGWRTLKNYSLFILDGTRQDNPSIASMDTLARYVLKAPYTNEIERKDNEGHHPYWFMYRNRYLKNELLAVPVRKKYFWWPAIIALFLILTAFFIWIFRNRSFNIDENFADVTAAKLIQHGWQVKNKDERYWHKRDTIQGGITLFTLPGDNWPDGTHAPAIKNLLLTDLPNGCFITELQMQDFIPSGEWQQAGLLLMEDTTFNSPSIRISLAYNDFFGGFKRPKEVIVQAIYSPGGGRKPEEFAHAAILTPDSSAVNPVLLSNLKHTALRIEKQGVNYRFLYAGGAAVNTAFKQLAARSFAVKPNYIGIFAIKGWVNTTKVAPVHIKRFLLQSVSCE</sequence>
<keyword evidence="1" id="KW-0812">Transmembrane</keyword>
<feature type="transmembrane region" description="Helical" evidence="1">
    <location>
        <begin position="143"/>
        <end position="164"/>
    </location>
</feature>
<evidence type="ECO:0000313" key="2">
    <source>
        <dbReference type="EMBL" id="MBK0380728.1"/>
    </source>
</evidence>
<keyword evidence="1" id="KW-0472">Membrane</keyword>
<dbReference type="Gene3D" id="2.60.120.200">
    <property type="match status" value="1"/>
</dbReference>
<keyword evidence="1" id="KW-1133">Transmembrane helix</keyword>
<organism evidence="2 3">
    <name type="scientific">Mucilaginibacter segetis</name>
    <dbReference type="NCBI Taxonomy" id="2793071"/>
    <lineage>
        <taxon>Bacteria</taxon>
        <taxon>Pseudomonadati</taxon>
        <taxon>Bacteroidota</taxon>
        <taxon>Sphingobacteriia</taxon>
        <taxon>Sphingobacteriales</taxon>
        <taxon>Sphingobacteriaceae</taxon>
        <taxon>Mucilaginibacter</taxon>
    </lineage>
</organism>
<keyword evidence="3" id="KW-1185">Reference proteome</keyword>
<reference evidence="2" key="1">
    <citation type="submission" date="2020-12" db="EMBL/GenBank/DDBJ databases">
        <title>Bacterial novel species Mucilaginibacter sp. SD-g isolated from soil.</title>
        <authorList>
            <person name="Jung H.-Y."/>
        </authorList>
    </citation>
    <scope>NUCLEOTIDE SEQUENCE</scope>
    <source>
        <strain evidence="2">SD-g</strain>
    </source>
</reference>
<proteinExistence type="predicted"/>
<dbReference type="Proteomes" id="UP000613193">
    <property type="component" value="Unassembled WGS sequence"/>
</dbReference>